<dbReference type="GO" id="GO:0006002">
    <property type="term" value="P:fructose 6-phosphate metabolic process"/>
    <property type="evidence" value="ECO:0007669"/>
    <property type="project" value="InterPro"/>
</dbReference>
<evidence type="ECO:0000256" key="7">
    <source>
        <dbReference type="ARBA" id="ARBA00022679"/>
    </source>
</evidence>
<feature type="binding site" evidence="15">
    <location>
        <position position="103"/>
    </location>
    <ligand>
        <name>Mg(2+)</name>
        <dbReference type="ChEBI" id="CHEBI:18420"/>
        <note>catalytic</note>
    </ligand>
</feature>
<dbReference type="AlphaFoldDB" id="A0A9D1I6U9"/>
<evidence type="ECO:0000256" key="9">
    <source>
        <dbReference type="ARBA" id="ARBA00022741"/>
    </source>
</evidence>
<keyword evidence="10 15" id="KW-0418">Kinase</keyword>
<sequence length="328" mass="34866">MKRIGVLTSGGDAPGMNAAIRSVVRCGIDARMEVWGIHRGYEGLLDGEIMPMDRSSVGDILHRGGTILKTARSERFMEASWIDKAAEILKTFAIEGLVVIGGDGSLRGGLELSKRGMTVMGLPGTIDNDLNYTDFTIGFDTAVSTVLDAVSKIRDTSSAHDRTSVIEVMGRRRGDIALYSAVAGGAEFVLLPEKEEDINGLCRKIIEGSNRGKLHSIIIKAEGTRIGGQELVDTIQRKTGKDTKLIVLSYLQRGGSPTLGDRMLATLCGAKAVELLAETAADPLGSGTGSKAIGIVDGHITAFDLADALAAESSFNEELYELINVLSK</sequence>
<dbReference type="Pfam" id="PF00365">
    <property type="entry name" value="PFK"/>
    <property type="match status" value="1"/>
</dbReference>
<comment type="caution">
    <text evidence="17">The sequence shown here is derived from an EMBL/GenBank/DDBJ whole genome shotgun (WGS) entry which is preliminary data.</text>
</comment>
<evidence type="ECO:0000256" key="8">
    <source>
        <dbReference type="ARBA" id="ARBA00022723"/>
    </source>
</evidence>
<dbReference type="GO" id="GO:0048029">
    <property type="term" value="F:monosaccharide binding"/>
    <property type="evidence" value="ECO:0007669"/>
    <property type="project" value="TreeGrafter"/>
</dbReference>
<evidence type="ECO:0000256" key="3">
    <source>
        <dbReference type="ARBA" id="ARBA00004496"/>
    </source>
</evidence>
<feature type="binding site" description="in other chain" evidence="15">
    <location>
        <position position="211"/>
    </location>
    <ligand>
        <name>ADP</name>
        <dbReference type="ChEBI" id="CHEBI:456216"/>
        <note>allosteric activator; ligand shared between dimeric partners</note>
    </ligand>
</feature>
<dbReference type="GO" id="GO:0030388">
    <property type="term" value="P:fructose 1,6-bisphosphate metabolic process"/>
    <property type="evidence" value="ECO:0007669"/>
    <property type="project" value="TreeGrafter"/>
</dbReference>
<evidence type="ECO:0000256" key="15">
    <source>
        <dbReference type="HAMAP-Rule" id="MF_00339"/>
    </source>
</evidence>
<evidence type="ECO:0000256" key="5">
    <source>
        <dbReference type="ARBA" id="ARBA00022490"/>
    </source>
</evidence>
<keyword evidence="9 15" id="KW-0547">Nucleotide-binding</keyword>
<dbReference type="InterPro" id="IPR000023">
    <property type="entry name" value="Phosphofructokinase_dom"/>
</dbReference>
<dbReference type="GO" id="GO:0003872">
    <property type="term" value="F:6-phosphofructokinase activity"/>
    <property type="evidence" value="ECO:0007669"/>
    <property type="project" value="UniProtKB-UniRule"/>
</dbReference>
<dbReference type="GO" id="GO:0046872">
    <property type="term" value="F:metal ion binding"/>
    <property type="evidence" value="ECO:0007669"/>
    <property type="project" value="UniProtKB-KW"/>
</dbReference>
<reference evidence="17" key="1">
    <citation type="submission" date="2020-10" db="EMBL/GenBank/DDBJ databases">
        <authorList>
            <person name="Gilroy R."/>
        </authorList>
    </citation>
    <scope>NUCLEOTIDE SEQUENCE</scope>
    <source>
        <strain evidence="17">11300</strain>
    </source>
</reference>
<evidence type="ECO:0000256" key="14">
    <source>
        <dbReference type="ARBA" id="ARBA00048070"/>
    </source>
</evidence>
<dbReference type="FunFam" id="3.40.50.450:FF:000001">
    <property type="entry name" value="ATP-dependent 6-phosphofructokinase"/>
    <property type="match status" value="1"/>
</dbReference>
<comment type="cofactor">
    <cofactor evidence="1 15">
        <name>Mg(2+)</name>
        <dbReference type="ChEBI" id="CHEBI:18420"/>
    </cofactor>
</comment>
<evidence type="ECO:0000256" key="6">
    <source>
        <dbReference type="ARBA" id="ARBA00022533"/>
    </source>
</evidence>
<dbReference type="PIRSF" id="PIRSF000532">
    <property type="entry name" value="ATP_PFK_prok"/>
    <property type="match status" value="1"/>
</dbReference>
<feature type="binding site" description="in other chain" evidence="15">
    <location>
        <begin position="250"/>
        <end position="253"/>
    </location>
    <ligand>
        <name>substrate</name>
        <note>ligand shared between dimeric partners</note>
    </ligand>
</feature>
<feature type="binding site" evidence="15">
    <location>
        <position position="11"/>
    </location>
    <ligand>
        <name>ATP</name>
        <dbReference type="ChEBI" id="CHEBI:30616"/>
    </ligand>
</feature>
<dbReference type="InterPro" id="IPR012003">
    <property type="entry name" value="ATP_PFK_prok-type"/>
</dbReference>
<keyword evidence="6 15" id="KW-0021">Allosteric enzyme</keyword>
<feature type="binding site" evidence="15">
    <location>
        <position position="162"/>
    </location>
    <ligand>
        <name>substrate</name>
        <note>ligand shared between dimeric partners</note>
    </ligand>
</feature>
<evidence type="ECO:0000256" key="11">
    <source>
        <dbReference type="ARBA" id="ARBA00022840"/>
    </source>
</evidence>
<feature type="active site" description="Proton acceptor" evidence="15">
    <location>
        <position position="127"/>
    </location>
</feature>
<evidence type="ECO:0000256" key="4">
    <source>
        <dbReference type="ARBA" id="ARBA00004679"/>
    </source>
</evidence>
<dbReference type="PRINTS" id="PR00476">
    <property type="entry name" value="PHFRCTKINASE"/>
</dbReference>
<evidence type="ECO:0000313" key="18">
    <source>
        <dbReference type="Proteomes" id="UP000824091"/>
    </source>
</evidence>
<comment type="catalytic activity">
    <reaction evidence="14 15">
        <text>beta-D-fructose 6-phosphate + ATP = beta-D-fructose 1,6-bisphosphate + ADP + H(+)</text>
        <dbReference type="Rhea" id="RHEA:16109"/>
        <dbReference type="ChEBI" id="CHEBI:15378"/>
        <dbReference type="ChEBI" id="CHEBI:30616"/>
        <dbReference type="ChEBI" id="CHEBI:32966"/>
        <dbReference type="ChEBI" id="CHEBI:57634"/>
        <dbReference type="ChEBI" id="CHEBI:456216"/>
        <dbReference type="EC" id="2.7.1.11"/>
    </reaction>
</comment>
<dbReference type="Proteomes" id="UP000824091">
    <property type="component" value="Unassembled WGS sequence"/>
</dbReference>
<dbReference type="EMBL" id="DVMO01000101">
    <property type="protein sequence ID" value="HIU28060.1"/>
    <property type="molecule type" value="Genomic_DNA"/>
</dbReference>
<organism evidence="17 18">
    <name type="scientific">Candidatus Fimisoma avicola</name>
    <dbReference type="NCBI Taxonomy" id="2840826"/>
    <lineage>
        <taxon>Bacteria</taxon>
        <taxon>Bacillati</taxon>
        <taxon>Bacillota</taxon>
        <taxon>Clostridia</taxon>
        <taxon>Eubacteriales</taxon>
        <taxon>Candidatus Fimisoma</taxon>
    </lineage>
</organism>
<feature type="binding site" description="in other chain" evidence="15">
    <location>
        <begin position="185"/>
        <end position="187"/>
    </location>
    <ligand>
        <name>ADP</name>
        <dbReference type="ChEBI" id="CHEBI:456216"/>
        <note>allosteric activator; ligand shared between dimeric partners</note>
    </ligand>
</feature>
<comment type="similarity">
    <text evidence="15">Belongs to the phosphofructokinase type A (PFKA) family. ATP-dependent PFK group I subfamily. Prokaryotic clade 'B1' sub-subfamily.</text>
</comment>
<feature type="binding site" evidence="15">
    <location>
        <begin position="21"/>
        <end position="25"/>
    </location>
    <ligand>
        <name>ADP</name>
        <dbReference type="ChEBI" id="CHEBI:456216"/>
        <note>allosteric activator; ligand shared between dimeric partners</note>
    </ligand>
</feature>
<dbReference type="PANTHER" id="PTHR13697:SF4">
    <property type="entry name" value="ATP-DEPENDENT 6-PHOSPHOFRUCTOKINASE"/>
    <property type="match status" value="1"/>
</dbReference>
<keyword evidence="5 15" id="KW-0963">Cytoplasm</keyword>
<evidence type="ECO:0000256" key="2">
    <source>
        <dbReference type="ARBA" id="ARBA00002659"/>
    </source>
</evidence>
<dbReference type="FunFam" id="3.40.50.460:FF:000002">
    <property type="entry name" value="ATP-dependent 6-phosphofructokinase"/>
    <property type="match status" value="1"/>
</dbReference>
<evidence type="ECO:0000256" key="1">
    <source>
        <dbReference type="ARBA" id="ARBA00001946"/>
    </source>
</evidence>
<feature type="binding site" evidence="15">
    <location>
        <begin position="102"/>
        <end position="105"/>
    </location>
    <ligand>
        <name>ATP</name>
        <dbReference type="ChEBI" id="CHEBI:30616"/>
    </ligand>
</feature>
<feature type="binding site" description="in other chain" evidence="15">
    <location>
        <position position="154"/>
    </location>
    <ligand>
        <name>ADP</name>
        <dbReference type="ChEBI" id="CHEBI:456216"/>
        <note>allosteric activator; ligand shared between dimeric partners</note>
    </ligand>
</feature>
<feature type="binding site" description="in other chain" evidence="15">
    <location>
        <begin position="125"/>
        <end position="127"/>
    </location>
    <ligand>
        <name>substrate</name>
        <note>ligand shared between dimeric partners</note>
    </ligand>
</feature>
<evidence type="ECO:0000256" key="10">
    <source>
        <dbReference type="ARBA" id="ARBA00022777"/>
    </source>
</evidence>
<feature type="binding site" description="in other chain" evidence="15">
    <location>
        <begin position="213"/>
        <end position="215"/>
    </location>
    <ligand>
        <name>ADP</name>
        <dbReference type="ChEBI" id="CHEBI:456216"/>
        <note>allosteric activator; ligand shared between dimeric partners</note>
    </ligand>
</feature>
<dbReference type="InterPro" id="IPR035966">
    <property type="entry name" value="PKF_sf"/>
</dbReference>
<dbReference type="EC" id="2.7.1.11" evidence="15"/>
<evidence type="ECO:0000313" key="17">
    <source>
        <dbReference type="EMBL" id="HIU28060.1"/>
    </source>
</evidence>
<gene>
    <name evidence="15" type="primary">pfkA</name>
    <name evidence="17" type="ORF">IAD16_06765</name>
</gene>
<feature type="domain" description="Phosphofructokinase" evidence="16">
    <location>
        <begin position="3"/>
        <end position="276"/>
    </location>
</feature>
<dbReference type="GO" id="GO:0042802">
    <property type="term" value="F:identical protein binding"/>
    <property type="evidence" value="ECO:0007669"/>
    <property type="project" value="TreeGrafter"/>
</dbReference>
<protein>
    <recommendedName>
        <fullName evidence="15">ATP-dependent 6-phosphofructokinase</fullName>
        <shortName evidence="15">ATP-PFK</shortName>
        <shortName evidence="15">Phosphofructokinase</shortName>
        <ecNumber evidence="15">2.7.1.11</ecNumber>
    </recommendedName>
    <alternativeName>
        <fullName evidence="15">Phosphohexokinase</fullName>
    </alternativeName>
</protein>
<feature type="binding site" description="in other chain" evidence="15">
    <location>
        <position position="222"/>
    </location>
    <ligand>
        <name>substrate</name>
        <note>ligand shared between dimeric partners</note>
    </ligand>
</feature>
<dbReference type="GO" id="GO:0005524">
    <property type="term" value="F:ATP binding"/>
    <property type="evidence" value="ECO:0007669"/>
    <property type="project" value="UniProtKB-KW"/>
</dbReference>
<proteinExistence type="inferred from homology"/>
<accession>A0A9D1I6U9</accession>
<evidence type="ECO:0000256" key="12">
    <source>
        <dbReference type="ARBA" id="ARBA00022842"/>
    </source>
</evidence>
<comment type="activity regulation">
    <text evidence="15">Allosterically activated by ADP and other diphosphonucleosides, and allosterically inhibited by phosphoenolpyruvate.</text>
</comment>
<feature type="binding site" evidence="15">
    <location>
        <begin position="72"/>
        <end position="73"/>
    </location>
    <ligand>
        <name>ATP</name>
        <dbReference type="ChEBI" id="CHEBI:30616"/>
    </ligand>
</feature>
<feature type="binding site" evidence="15">
    <location>
        <position position="244"/>
    </location>
    <ligand>
        <name>substrate</name>
        <note>ligand shared between dimeric partners</note>
    </ligand>
</feature>
<keyword evidence="8 15" id="KW-0479">Metal-binding</keyword>
<dbReference type="GO" id="GO:0016208">
    <property type="term" value="F:AMP binding"/>
    <property type="evidence" value="ECO:0007669"/>
    <property type="project" value="TreeGrafter"/>
</dbReference>
<keyword evidence="11 15" id="KW-0067">ATP-binding</keyword>
<dbReference type="GO" id="GO:0005945">
    <property type="term" value="C:6-phosphofructokinase complex"/>
    <property type="evidence" value="ECO:0007669"/>
    <property type="project" value="TreeGrafter"/>
</dbReference>
<evidence type="ECO:0000259" key="16">
    <source>
        <dbReference type="Pfam" id="PF00365"/>
    </source>
</evidence>
<comment type="function">
    <text evidence="2 15">Catalyzes the phosphorylation of D-fructose 6-phosphate to fructose 1,6-bisphosphate by ATP, the first committing step of glycolysis.</text>
</comment>
<comment type="pathway">
    <text evidence="4 15">Carbohydrate degradation; glycolysis; D-glyceraldehyde 3-phosphate and glycerone phosphate from D-glucose: step 3/4.</text>
</comment>
<comment type="caution">
    <text evidence="15">Lacks conserved residue(s) required for the propagation of feature annotation.</text>
</comment>
<dbReference type="NCBIfam" id="NF002872">
    <property type="entry name" value="PRK03202.1"/>
    <property type="match status" value="1"/>
</dbReference>
<dbReference type="Gene3D" id="3.40.50.460">
    <property type="entry name" value="Phosphofructokinase domain"/>
    <property type="match status" value="1"/>
</dbReference>
<dbReference type="SUPFAM" id="SSF53784">
    <property type="entry name" value="Phosphofructokinase"/>
    <property type="match status" value="1"/>
</dbReference>
<dbReference type="PANTHER" id="PTHR13697">
    <property type="entry name" value="PHOSPHOFRUCTOKINASE"/>
    <property type="match status" value="1"/>
</dbReference>
<dbReference type="GO" id="GO:0061621">
    <property type="term" value="P:canonical glycolysis"/>
    <property type="evidence" value="ECO:0007669"/>
    <property type="project" value="TreeGrafter"/>
</dbReference>
<keyword evidence="12 15" id="KW-0460">Magnesium</keyword>
<keyword evidence="13 15" id="KW-0324">Glycolysis</keyword>
<dbReference type="HAMAP" id="MF_00339">
    <property type="entry name" value="Phosphofructokinase_I_B1"/>
    <property type="match status" value="1"/>
</dbReference>
<comment type="subcellular location">
    <subcellularLocation>
        <location evidence="3 15">Cytoplasm</location>
    </subcellularLocation>
</comment>
<feature type="binding site" description="in other chain" evidence="15">
    <location>
        <begin position="169"/>
        <end position="171"/>
    </location>
    <ligand>
        <name>substrate</name>
        <note>ligand shared between dimeric partners</note>
    </ligand>
</feature>
<comment type="subunit">
    <text evidence="15">Homotetramer.</text>
</comment>
<name>A0A9D1I6U9_9FIRM</name>
<dbReference type="InterPro" id="IPR012828">
    <property type="entry name" value="PFKA_ATP_prok"/>
</dbReference>
<dbReference type="Gene3D" id="3.40.50.450">
    <property type="match status" value="1"/>
</dbReference>
<dbReference type="GO" id="GO:0070095">
    <property type="term" value="F:fructose-6-phosphate binding"/>
    <property type="evidence" value="ECO:0007669"/>
    <property type="project" value="TreeGrafter"/>
</dbReference>
<dbReference type="InterPro" id="IPR022953">
    <property type="entry name" value="ATP_PFK"/>
</dbReference>
<reference evidence="17" key="2">
    <citation type="journal article" date="2021" name="PeerJ">
        <title>Extensive microbial diversity within the chicken gut microbiome revealed by metagenomics and culture.</title>
        <authorList>
            <person name="Gilroy R."/>
            <person name="Ravi A."/>
            <person name="Getino M."/>
            <person name="Pursley I."/>
            <person name="Horton D.L."/>
            <person name="Alikhan N.F."/>
            <person name="Baker D."/>
            <person name="Gharbi K."/>
            <person name="Hall N."/>
            <person name="Watson M."/>
            <person name="Adriaenssens E.M."/>
            <person name="Foster-Nyarko E."/>
            <person name="Jarju S."/>
            <person name="Secka A."/>
            <person name="Antonio M."/>
            <person name="Oren A."/>
            <person name="Chaudhuri R.R."/>
            <person name="La Ragione R."/>
            <person name="Hildebrand F."/>
            <person name="Pallen M.J."/>
        </authorList>
    </citation>
    <scope>NUCLEOTIDE SEQUENCE</scope>
    <source>
        <strain evidence="17">11300</strain>
    </source>
</reference>
<evidence type="ECO:0000256" key="13">
    <source>
        <dbReference type="ARBA" id="ARBA00023152"/>
    </source>
</evidence>
<keyword evidence="7 15" id="KW-0808">Transferase</keyword>